<organism evidence="1 2">
    <name type="scientific">Trachipleistophora hominis</name>
    <name type="common">Microsporidian parasite</name>
    <dbReference type="NCBI Taxonomy" id="72359"/>
    <lineage>
        <taxon>Eukaryota</taxon>
        <taxon>Fungi</taxon>
        <taxon>Fungi incertae sedis</taxon>
        <taxon>Microsporidia</taxon>
        <taxon>Pleistophoridae</taxon>
        <taxon>Trachipleistophora</taxon>
    </lineage>
</organism>
<dbReference type="GO" id="GO:0008252">
    <property type="term" value="F:nucleotidase activity"/>
    <property type="evidence" value="ECO:0007669"/>
    <property type="project" value="TreeGrafter"/>
</dbReference>
<dbReference type="Gene3D" id="3.40.50.1000">
    <property type="entry name" value="HAD superfamily/HAD-like"/>
    <property type="match status" value="1"/>
</dbReference>
<dbReference type="GO" id="GO:0018784">
    <property type="term" value="F:(S)-2-haloacid dehalogenase activity"/>
    <property type="evidence" value="ECO:0007669"/>
    <property type="project" value="UniProtKB-EC"/>
</dbReference>
<gene>
    <name evidence="1" type="ORF">THOM_1449</name>
</gene>
<sequence length="157" mass="18572">VEESINNSRTEYSTALKYVLMKRHLSYEEYRDYVFPEIDYDGILKKDENIIKLLESINKPLFIMSNGTKEHVKKTLTTLGIEHLFKAVFYLGYDSNNYVGKPDVEAYQLVEQLTNARKIYFFDDKERNTSVTLSPKWSCHVTTYENIHNRLREVLMN</sequence>
<dbReference type="AlphaFoldDB" id="L7JX03"/>
<dbReference type="GO" id="GO:0006206">
    <property type="term" value="P:pyrimidine nucleobase metabolic process"/>
    <property type="evidence" value="ECO:0007669"/>
    <property type="project" value="TreeGrafter"/>
</dbReference>
<keyword evidence="2" id="KW-1185">Reference proteome</keyword>
<accession>L7JX03</accession>
<dbReference type="EC" id="3.8.1.2" evidence="1"/>
<dbReference type="GO" id="GO:0009166">
    <property type="term" value="P:nucleotide catabolic process"/>
    <property type="evidence" value="ECO:0007669"/>
    <property type="project" value="TreeGrafter"/>
</dbReference>
<dbReference type="OMA" id="KRIEHIC"/>
<protein>
    <submittedName>
        <fullName evidence="1">Haloacid dehalogenase-like hydrolase</fullName>
        <ecNumber evidence="1">3.8.1.2</ecNumber>
    </submittedName>
</protein>
<feature type="non-terminal residue" evidence="1">
    <location>
        <position position="1"/>
    </location>
</feature>
<reference evidence="1 2" key="1">
    <citation type="journal article" date="2012" name="PLoS Pathog.">
        <title>The genome of the obligate intracellular parasite Trachipleistophora hominis: new insights into microsporidian genome dynamics and reductive evolution.</title>
        <authorList>
            <person name="Heinz E."/>
            <person name="Williams T.A."/>
            <person name="Nakjang S."/>
            <person name="Noel C.J."/>
            <person name="Swan D.C."/>
            <person name="Goldberg A.V."/>
            <person name="Harris S.R."/>
            <person name="Weinmaier T."/>
            <person name="Markert S."/>
            <person name="Becher D."/>
            <person name="Bernhardt J."/>
            <person name="Dagan T."/>
            <person name="Hacker C."/>
            <person name="Lucocq J.M."/>
            <person name="Schweder T."/>
            <person name="Rattei T."/>
            <person name="Hall N."/>
            <person name="Hirt R.P."/>
            <person name="Embley T.M."/>
        </authorList>
    </citation>
    <scope>NUCLEOTIDE SEQUENCE [LARGE SCALE GENOMIC DNA]</scope>
</reference>
<evidence type="ECO:0000313" key="2">
    <source>
        <dbReference type="Proteomes" id="UP000011185"/>
    </source>
</evidence>
<dbReference type="InterPro" id="IPR036412">
    <property type="entry name" value="HAD-like_sf"/>
</dbReference>
<dbReference type="InterPro" id="IPR023214">
    <property type="entry name" value="HAD_sf"/>
</dbReference>
<dbReference type="HOGENOM" id="CLU_059493_1_2_1"/>
<dbReference type="VEuPathDB" id="MicrosporidiaDB:THOM_1449"/>
<dbReference type="InterPro" id="IPR052791">
    <property type="entry name" value="SSM1_domain"/>
</dbReference>
<name>L7JX03_TRAHO</name>
<dbReference type="Pfam" id="PF00702">
    <property type="entry name" value="Hydrolase"/>
    <property type="match status" value="1"/>
</dbReference>
<dbReference type="OrthoDB" id="2195201at2759"/>
<dbReference type="InParanoid" id="L7JX03"/>
<evidence type="ECO:0000313" key="1">
    <source>
        <dbReference type="EMBL" id="ELQ75586.1"/>
    </source>
</evidence>
<dbReference type="PANTHER" id="PTHR47438:SF1">
    <property type="entry name" value="PHOSPHATE METABOLISM PROTEIN 8-RELATED"/>
    <property type="match status" value="1"/>
</dbReference>
<dbReference type="EMBL" id="JH993941">
    <property type="protein sequence ID" value="ELQ75586.1"/>
    <property type="molecule type" value="Genomic_DNA"/>
</dbReference>
<proteinExistence type="predicted"/>
<dbReference type="Proteomes" id="UP000011185">
    <property type="component" value="Unassembled WGS sequence"/>
</dbReference>
<dbReference type="SUPFAM" id="SSF56784">
    <property type="entry name" value="HAD-like"/>
    <property type="match status" value="1"/>
</dbReference>
<dbReference type="PANTHER" id="PTHR47438">
    <property type="entry name" value="PHOSPHATE METABOLISM PROTEIN 8-RELATED"/>
    <property type="match status" value="1"/>
</dbReference>
<dbReference type="STRING" id="72359.L7JX03"/>
<keyword evidence="1" id="KW-0378">Hydrolase</keyword>